<dbReference type="Gene3D" id="1.10.150.240">
    <property type="entry name" value="Putative phosphatase, domain 2"/>
    <property type="match status" value="1"/>
</dbReference>
<dbReference type="SFLD" id="SFLDG01135">
    <property type="entry name" value="C1.5.6:_HAD__Beta-PGM__Phospha"/>
    <property type="match status" value="1"/>
</dbReference>
<proteinExistence type="inferred from homology"/>
<dbReference type="CDD" id="cd02588">
    <property type="entry name" value="HAD_L2-DEX"/>
    <property type="match status" value="1"/>
</dbReference>
<keyword evidence="2 3" id="KW-0378">Hydrolase</keyword>
<dbReference type="InterPro" id="IPR006328">
    <property type="entry name" value="2-HAD"/>
</dbReference>
<dbReference type="InterPro" id="IPR006439">
    <property type="entry name" value="HAD-SF_hydro_IA"/>
</dbReference>
<keyword evidence="5" id="KW-1185">Reference proteome</keyword>
<evidence type="ECO:0000256" key="3">
    <source>
        <dbReference type="RuleBase" id="RU368077"/>
    </source>
</evidence>
<dbReference type="Pfam" id="PF00702">
    <property type="entry name" value="Hydrolase"/>
    <property type="match status" value="1"/>
</dbReference>
<dbReference type="SUPFAM" id="SSF56784">
    <property type="entry name" value="HAD-like"/>
    <property type="match status" value="1"/>
</dbReference>
<protein>
    <recommendedName>
        <fullName evidence="3">(S)-2-haloacid dehalogenase</fullName>
        <ecNumber evidence="3">3.8.1.2</ecNumber>
    </recommendedName>
    <alternativeName>
        <fullName evidence="3">2-haloalkanoic acid dehalogenase</fullName>
    </alternativeName>
    <alternativeName>
        <fullName evidence="3">Halocarboxylic acid halidohydrolase</fullName>
    </alternativeName>
    <alternativeName>
        <fullName evidence="3">L-2-haloacid dehalogenase</fullName>
    </alternativeName>
</protein>
<dbReference type="EMBL" id="CP060436">
    <property type="protein sequence ID" value="QPM91881.1"/>
    <property type="molecule type" value="Genomic_DNA"/>
</dbReference>
<gene>
    <name evidence="4" type="primary">hdl IVa</name>
    <name evidence="4" type="ORF">PSAL_031430</name>
</gene>
<dbReference type="KEGG" id="palw:PSAL_031430"/>
<accession>A0A418SJH9</accession>
<dbReference type="Proteomes" id="UP000283786">
    <property type="component" value="Chromosome"/>
</dbReference>
<comment type="function">
    <text evidence="3">Catalyzes the hydrolytic dehalogenation of small (S)-2-haloalkanoic acids to yield the corresponding (R)-2-hydroxyalkanoic acids.</text>
</comment>
<sequence>MTIKTCIFDAYGTLFDVNGAARIAAEEPGNQALAASWPELAEAWRRKQLEYSWIRAVRDLHCDFWQVTEDGLDWALESTGLDKGPDAPAQRRRLLDLYRDLPAYPEVPALLETLKARGIGTAILSNGSPEMLVAAAGSAGIADLLDDLLSVESVGIFKPARPVYDLVCQRFGGTPDSVLFVSSNGWDVTAASSYGFHAAWVNRAGLPPDRLPGDPDVVLSTLAPIAGLEIF</sequence>
<dbReference type="Gene3D" id="3.40.50.1000">
    <property type="entry name" value="HAD superfamily/HAD-like"/>
    <property type="match status" value="1"/>
</dbReference>
<dbReference type="SFLD" id="SFLDS00003">
    <property type="entry name" value="Haloacid_Dehalogenase"/>
    <property type="match status" value="1"/>
</dbReference>
<dbReference type="InterPro" id="IPR023198">
    <property type="entry name" value="PGP-like_dom2"/>
</dbReference>
<evidence type="ECO:0000256" key="2">
    <source>
        <dbReference type="ARBA" id="ARBA00022801"/>
    </source>
</evidence>
<dbReference type="InterPro" id="IPR023214">
    <property type="entry name" value="HAD_sf"/>
</dbReference>
<organism evidence="4 5">
    <name type="scientific">Pseudooceanicola algae</name>
    <dbReference type="NCBI Taxonomy" id="1537215"/>
    <lineage>
        <taxon>Bacteria</taxon>
        <taxon>Pseudomonadati</taxon>
        <taxon>Pseudomonadota</taxon>
        <taxon>Alphaproteobacteria</taxon>
        <taxon>Rhodobacterales</taxon>
        <taxon>Paracoccaceae</taxon>
        <taxon>Pseudooceanicola</taxon>
    </lineage>
</organism>
<dbReference type="PRINTS" id="PR00413">
    <property type="entry name" value="HADHALOGNASE"/>
</dbReference>
<dbReference type="SFLD" id="SFLDF00045">
    <property type="entry name" value="2-haloacid_dehalogenase"/>
    <property type="match status" value="1"/>
</dbReference>
<dbReference type="NCBIfam" id="TIGR01493">
    <property type="entry name" value="HAD-SF-IA-v2"/>
    <property type="match status" value="1"/>
</dbReference>
<comment type="similarity">
    <text evidence="1 3">Belongs to the HAD-like hydrolase superfamily. S-2-haloalkanoic acid dehalogenase family.</text>
</comment>
<dbReference type="PANTHER" id="PTHR43316:SF3">
    <property type="entry name" value="HALOACID DEHALOGENASE, TYPE II (AFU_ORTHOLOGUE AFUA_2G07750)-RELATED"/>
    <property type="match status" value="1"/>
</dbReference>
<dbReference type="OrthoDB" id="7989657at2"/>
<dbReference type="RefSeq" id="WP_119838238.1">
    <property type="nucleotide sequence ID" value="NZ_CP060436.1"/>
</dbReference>
<evidence type="ECO:0000313" key="5">
    <source>
        <dbReference type="Proteomes" id="UP000283786"/>
    </source>
</evidence>
<dbReference type="AlphaFoldDB" id="A0A418SJH9"/>
<dbReference type="InterPro" id="IPR036412">
    <property type="entry name" value="HAD-like_sf"/>
</dbReference>
<name>A0A418SJH9_9RHOB</name>
<comment type="catalytic activity">
    <reaction evidence="3">
        <text>an (S)-2-haloacid + H2O = a (2R)-2-hydroxycarboxylate + a halide anion + H(+)</text>
        <dbReference type="Rhea" id="RHEA:11192"/>
        <dbReference type="ChEBI" id="CHEBI:15377"/>
        <dbReference type="ChEBI" id="CHEBI:15378"/>
        <dbReference type="ChEBI" id="CHEBI:16042"/>
        <dbReference type="ChEBI" id="CHEBI:58314"/>
        <dbReference type="ChEBI" id="CHEBI:137405"/>
        <dbReference type="EC" id="3.8.1.2"/>
    </reaction>
</comment>
<dbReference type="GO" id="GO:0018784">
    <property type="term" value="F:(S)-2-haloacid dehalogenase activity"/>
    <property type="evidence" value="ECO:0007669"/>
    <property type="project" value="UniProtKB-UniRule"/>
</dbReference>
<dbReference type="NCBIfam" id="TIGR01428">
    <property type="entry name" value="HAD_type_II"/>
    <property type="match status" value="1"/>
</dbReference>
<reference evidence="4 5" key="1">
    <citation type="submission" date="2020-08" db="EMBL/GenBank/DDBJ databases">
        <title>Genome sequence of Rhodobacteraceae bacterium Lw-13e.</title>
        <authorList>
            <person name="Poehlein A."/>
            <person name="Wolter L."/>
            <person name="Daniel R."/>
            <person name="Brinkhoff T."/>
        </authorList>
    </citation>
    <scope>NUCLEOTIDE SEQUENCE [LARGE SCALE GENOMIC DNA]</scope>
    <source>
        <strain evidence="4 5">Lw-13e</strain>
    </source>
</reference>
<evidence type="ECO:0000256" key="1">
    <source>
        <dbReference type="ARBA" id="ARBA00008106"/>
    </source>
</evidence>
<dbReference type="SFLD" id="SFLDG01129">
    <property type="entry name" value="C1.5:_HAD__Beta-PGM__Phosphata"/>
    <property type="match status" value="1"/>
</dbReference>
<dbReference type="PANTHER" id="PTHR43316">
    <property type="entry name" value="HYDROLASE, HALOACID DELAHOGENASE-RELATED"/>
    <property type="match status" value="1"/>
</dbReference>
<dbReference type="InterPro" id="IPR051540">
    <property type="entry name" value="S-2-haloacid_dehalogenase"/>
</dbReference>
<dbReference type="EC" id="3.8.1.2" evidence="3"/>
<evidence type="ECO:0000313" key="4">
    <source>
        <dbReference type="EMBL" id="QPM91881.1"/>
    </source>
</evidence>